<dbReference type="Proteomes" id="UP000176204">
    <property type="component" value="Chromosome I"/>
</dbReference>
<evidence type="ECO:0000256" key="2">
    <source>
        <dbReference type="SAM" id="Phobius"/>
    </source>
</evidence>
<dbReference type="OrthoDB" id="198234at2"/>
<sequence>MASENNKRRRKGSKQPPVEIWGSFFDTPEEDDKHAHYIDEEPYGRFSWRRILHRFSLWKLISTLVALGILAFIGSLVFLTWVPQDLSEIQGYKAITLQNGNTPTPDIPTLLKKAISGKEAVTFTEEDINSYLSTSLKPPTQSGPPLSHPHGVGIRLFDDYAEIVINRTIGNTYNQTVSMYVTVKAGDAHHVRIEYNGGEKILGTFPRGGRLGVLPLPEGYTLILLQPAMESLAKAYADIFDLIKNSRYTPVLGKGKITLYPPPAQITTPSQTT</sequence>
<evidence type="ECO:0000256" key="1">
    <source>
        <dbReference type="SAM" id="MobiDB-lite"/>
    </source>
</evidence>
<accession>A0A1C7PEK3</accession>
<keyword evidence="2" id="KW-1133">Transmembrane helix</keyword>
<feature type="region of interest" description="Disordered" evidence="1">
    <location>
        <begin position="1"/>
        <end position="25"/>
    </location>
</feature>
<feature type="transmembrane region" description="Helical" evidence="2">
    <location>
        <begin position="57"/>
        <end position="82"/>
    </location>
</feature>
<protein>
    <submittedName>
        <fullName evidence="3">Uncharacterized protein</fullName>
    </submittedName>
</protein>
<name>A0A1C7PEK3_9BACT</name>
<evidence type="ECO:0000313" key="3">
    <source>
        <dbReference type="EMBL" id="SEH71884.1"/>
    </source>
</evidence>
<evidence type="ECO:0000313" key="4">
    <source>
        <dbReference type="Proteomes" id="UP000176204"/>
    </source>
</evidence>
<reference evidence="4" key="1">
    <citation type="submission" date="2016-09" db="EMBL/GenBank/DDBJ databases">
        <authorList>
            <person name="Koehorst J."/>
        </authorList>
    </citation>
    <scope>NUCLEOTIDE SEQUENCE [LARGE SCALE GENOMIC DNA]</scope>
</reference>
<dbReference type="KEGG" id="agl:PYTT_0205"/>
<dbReference type="AlphaFoldDB" id="A0A1C7PEK3"/>
<keyword evidence="2" id="KW-0812">Transmembrane</keyword>
<organism evidence="3 4">
    <name type="scientific">Akkermansia glycaniphila</name>
    <dbReference type="NCBI Taxonomy" id="1679444"/>
    <lineage>
        <taxon>Bacteria</taxon>
        <taxon>Pseudomonadati</taxon>
        <taxon>Verrucomicrobiota</taxon>
        <taxon>Verrucomicrobiia</taxon>
        <taxon>Verrucomicrobiales</taxon>
        <taxon>Akkermansiaceae</taxon>
        <taxon>Akkermansia</taxon>
    </lineage>
</organism>
<dbReference type="EMBL" id="LT629973">
    <property type="protein sequence ID" value="SEH71884.1"/>
    <property type="molecule type" value="Genomic_DNA"/>
</dbReference>
<dbReference type="STRING" id="1679444.PYTT_0205"/>
<keyword evidence="2" id="KW-0472">Membrane</keyword>
<keyword evidence="4" id="KW-1185">Reference proteome</keyword>
<gene>
    <name evidence="3" type="ORF">PYTT_0205</name>
</gene>
<dbReference type="RefSeq" id="WP_067772443.1">
    <property type="nucleotide sequence ID" value="NZ_JACVVN010000002.1"/>
</dbReference>
<proteinExistence type="predicted"/>